<organism evidence="2 3">
    <name type="scientific">Cinchona calisaya</name>
    <dbReference type="NCBI Taxonomy" id="153742"/>
    <lineage>
        <taxon>Eukaryota</taxon>
        <taxon>Viridiplantae</taxon>
        <taxon>Streptophyta</taxon>
        <taxon>Embryophyta</taxon>
        <taxon>Tracheophyta</taxon>
        <taxon>Spermatophyta</taxon>
        <taxon>Magnoliopsida</taxon>
        <taxon>eudicotyledons</taxon>
        <taxon>Gunneridae</taxon>
        <taxon>Pentapetalae</taxon>
        <taxon>asterids</taxon>
        <taxon>lamiids</taxon>
        <taxon>Gentianales</taxon>
        <taxon>Rubiaceae</taxon>
        <taxon>Cinchonoideae</taxon>
        <taxon>Cinchoneae</taxon>
        <taxon>Cinchona</taxon>
    </lineage>
</organism>
<evidence type="ECO:0000313" key="3">
    <source>
        <dbReference type="Proteomes" id="UP001630127"/>
    </source>
</evidence>
<dbReference type="EMBL" id="JBJUIK010000015">
    <property type="protein sequence ID" value="KAL3503422.1"/>
    <property type="molecule type" value="Genomic_DNA"/>
</dbReference>
<protein>
    <submittedName>
        <fullName evidence="2">Uncharacterized protein</fullName>
    </submittedName>
</protein>
<comment type="caution">
    <text evidence="2">The sequence shown here is derived from an EMBL/GenBank/DDBJ whole genome shotgun (WGS) entry which is preliminary data.</text>
</comment>
<gene>
    <name evidence="2" type="ORF">ACH5RR_037871</name>
</gene>
<reference evidence="2 3" key="1">
    <citation type="submission" date="2024-11" db="EMBL/GenBank/DDBJ databases">
        <title>A near-complete genome assembly of Cinchona calisaya.</title>
        <authorList>
            <person name="Lian D.C."/>
            <person name="Zhao X.W."/>
            <person name="Wei L."/>
        </authorList>
    </citation>
    <scope>NUCLEOTIDE SEQUENCE [LARGE SCALE GENOMIC DNA]</scope>
    <source>
        <tissue evidence="2">Nenye</tissue>
    </source>
</reference>
<evidence type="ECO:0000313" key="2">
    <source>
        <dbReference type="EMBL" id="KAL3503422.1"/>
    </source>
</evidence>
<dbReference type="AlphaFoldDB" id="A0ABD2YAG5"/>
<keyword evidence="3" id="KW-1185">Reference proteome</keyword>
<dbReference type="Proteomes" id="UP001630127">
    <property type="component" value="Unassembled WGS sequence"/>
</dbReference>
<accession>A0ABD2YAG5</accession>
<feature type="region of interest" description="Disordered" evidence="1">
    <location>
        <begin position="76"/>
        <end position="99"/>
    </location>
</feature>
<proteinExistence type="predicted"/>
<name>A0ABD2YAG5_9GENT</name>
<evidence type="ECO:0000256" key="1">
    <source>
        <dbReference type="SAM" id="MobiDB-lite"/>
    </source>
</evidence>
<sequence>MLQQKLGRILWLMLNYIANNPEDVAHHQELWQEFERIQRCFFDGMNREEQDERDLAIMVEIEDWYVKNGEKIPPEVKGIWGKNNNNAVGPSNRDDADQD</sequence>